<proteinExistence type="predicted"/>
<dbReference type="AlphaFoldDB" id="A0A392PAI6"/>
<dbReference type="EMBL" id="LXQA010070024">
    <property type="protein sequence ID" value="MCI08717.1"/>
    <property type="molecule type" value="Genomic_DNA"/>
</dbReference>
<gene>
    <name evidence="1" type="ORF">A2U01_0029796</name>
</gene>
<organism evidence="1 2">
    <name type="scientific">Trifolium medium</name>
    <dbReference type="NCBI Taxonomy" id="97028"/>
    <lineage>
        <taxon>Eukaryota</taxon>
        <taxon>Viridiplantae</taxon>
        <taxon>Streptophyta</taxon>
        <taxon>Embryophyta</taxon>
        <taxon>Tracheophyta</taxon>
        <taxon>Spermatophyta</taxon>
        <taxon>Magnoliopsida</taxon>
        <taxon>eudicotyledons</taxon>
        <taxon>Gunneridae</taxon>
        <taxon>Pentapetalae</taxon>
        <taxon>rosids</taxon>
        <taxon>fabids</taxon>
        <taxon>Fabales</taxon>
        <taxon>Fabaceae</taxon>
        <taxon>Papilionoideae</taxon>
        <taxon>50 kb inversion clade</taxon>
        <taxon>NPAAA clade</taxon>
        <taxon>Hologalegina</taxon>
        <taxon>IRL clade</taxon>
        <taxon>Trifolieae</taxon>
        <taxon>Trifolium</taxon>
    </lineage>
</organism>
<evidence type="ECO:0000313" key="2">
    <source>
        <dbReference type="Proteomes" id="UP000265520"/>
    </source>
</evidence>
<accession>A0A392PAI6</accession>
<keyword evidence="2" id="KW-1185">Reference proteome</keyword>
<dbReference type="Proteomes" id="UP000265520">
    <property type="component" value="Unassembled WGS sequence"/>
</dbReference>
<sequence>MGCLKRSATDSRHSFGLILGRGEPRLGSSSKCFFRHQFKVNERWERYGADWVEEHWVWDLRWRMSLFVWELDLLNTLLATLNGSLIYVVEDS</sequence>
<name>A0A392PAI6_9FABA</name>
<protein>
    <submittedName>
        <fullName evidence="1">Uncharacterized protein</fullName>
    </submittedName>
</protein>
<comment type="caution">
    <text evidence="1">The sequence shown here is derived from an EMBL/GenBank/DDBJ whole genome shotgun (WGS) entry which is preliminary data.</text>
</comment>
<evidence type="ECO:0000313" key="1">
    <source>
        <dbReference type="EMBL" id="MCI08717.1"/>
    </source>
</evidence>
<reference evidence="1 2" key="1">
    <citation type="journal article" date="2018" name="Front. Plant Sci.">
        <title>Red Clover (Trifolium pratense) and Zigzag Clover (T. medium) - A Picture of Genomic Similarities and Differences.</title>
        <authorList>
            <person name="Dluhosova J."/>
            <person name="Istvanek J."/>
            <person name="Nedelnik J."/>
            <person name="Repkova J."/>
        </authorList>
    </citation>
    <scope>NUCLEOTIDE SEQUENCE [LARGE SCALE GENOMIC DNA]</scope>
    <source>
        <strain evidence="2">cv. 10/8</strain>
        <tissue evidence="1">Leaf</tissue>
    </source>
</reference>